<dbReference type="Proteomes" id="UP000814033">
    <property type="component" value="Unassembled WGS sequence"/>
</dbReference>
<reference evidence="1" key="2">
    <citation type="journal article" date="2022" name="New Phytol.">
        <title>Evolutionary transition to the ectomycorrhizal habit in the genomes of a hyperdiverse lineage of mushroom-forming fungi.</title>
        <authorList>
            <person name="Looney B."/>
            <person name="Miyauchi S."/>
            <person name="Morin E."/>
            <person name="Drula E."/>
            <person name="Courty P.E."/>
            <person name="Kohler A."/>
            <person name="Kuo A."/>
            <person name="LaButti K."/>
            <person name="Pangilinan J."/>
            <person name="Lipzen A."/>
            <person name="Riley R."/>
            <person name="Andreopoulos W."/>
            <person name="He G."/>
            <person name="Johnson J."/>
            <person name="Nolan M."/>
            <person name="Tritt A."/>
            <person name="Barry K.W."/>
            <person name="Grigoriev I.V."/>
            <person name="Nagy L.G."/>
            <person name="Hibbett D."/>
            <person name="Henrissat B."/>
            <person name="Matheny P.B."/>
            <person name="Labbe J."/>
            <person name="Martin F.M."/>
        </authorList>
    </citation>
    <scope>NUCLEOTIDE SEQUENCE</scope>
    <source>
        <strain evidence="1">FP105234-sp</strain>
    </source>
</reference>
<name>A0ACB8R6I8_9AGAM</name>
<protein>
    <submittedName>
        <fullName evidence="1">Uncharacterized protein</fullName>
    </submittedName>
</protein>
<sequence>MSQQPSDHSSGNNYGQQTQPEVSFAGSHRPFSPVRDSILNSSSANIMRNDGRSIQNQSLGGVGWNIGSEHDGGVVTNRPDVPTRTAHMPNYGTANLSASSQVQCADPVLPAAQFTPGAVYRTMPGSTPAQAWSTPAPTASNDTVVARSSTGTASGGPQPFSLHPASWGVARQQDPRCAPAQGGVRYTMAPPAEGTADPPQVQPSHRFAYGRPVQFQPRPVQQRARGRDRANGGKDSPRDWMDVMKSNGGGRK</sequence>
<comment type="caution">
    <text evidence="1">The sequence shown here is derived from an EMBL/GenBank/DDBJ whole genome shotgun (WGS) entry which is preliminary data.</text>
</comment>
<evidence type="ECO:0000313" key="1">
    <source>
        <dbReference type="EMBL" id="KAI0039730.1"/>
    </source>
</evidence>
<dbReference type="EMBL" id="MU276269">
    <property type="protein sequence ID" value="KAI0039730.1"/>
    <property type="molecule type" value="Genomic_DNA"/>
</dbReference>
<accession>A0ACB8R6I8</accession>
<gene>
    <name evidence="1" type="ORF">FA95DRAFT_1566959</name>
</gene>
<reference evidence="1" key="1">
    <citation type="submission" date="2021-02" db="EMBL/GenBank/DDBJ databases">
        <authorList>
            <consortium name="DOE Joint Genome Institute"/>
            <person name="Ahrendt S."/>
            <person name="Looney B.P."/>
            <person name="Miyauchi S."/>
            <person name="Morin E."/>
            <person name="Drula E."/>
            <person name="Courty P.E."/>
            <person name="Chicoki N."/>
            <person name="Fauchery L."/>
            <person name="Kohler A."/>
            <person name="Kuo A."/>
            <person name="Labutti K."/>
            <person name="Pangilinan J."/>
            <person name="Lipzen A."/>
            <person name="Riley R."/>
            <person name="Andreopoulos W."/>
            <person name="He G."/>
            <person name="Johnson J."/>
            <person name="Barry K.W."/>
            <person name="Grigoriev I.V."/>
            <person name="Nagy L."/>
            <person name="Hibbett D."/>
            <person name="Henrissat B."/>
            <person name="Matheny P.B."/>
            <person name="Labbe J."/>
            <person name="Martin F."/>
        </authorList>
    </citation>
    <scope>NUCLEOTIDE SEQUENCE</scope>
    <source>
        <strain evidence="1">FP105234-sp</strain>
    </source>
</reference>
<keyword evidence="2" id="KW-1185">Reference proteome</keyword>
<organism evidence="1 2">
    <name type="scientific">Auriscalpium vulgare</name>
    <dbReference type="NCBI Taxonomy" id="40419"/>
    <lineage>
        <taxon>Eukaryota</taxon>
        <taxon>Fungi</taxon>
        <taxon>Dikarya</taxon>
        <taxon>Basidiomycota</taxon>
        <taxon>Agaricomycotina</taxon>
        <taxon>Agaricomycetes</taxon>
        <taxon>Russulales</taxon>
        <taxon>Auriscalpiaceae</taxon>
        <taxon>Auriscalpium</taxon>
    </lineage>
</organism>
<proteinExistence type="predicted"/>
<evidence type="ECO:0000313" key="2">
    <source>
        <dbReference type="Proteomes" id="UP000814033"/>
    </source>
</evidence>